<dbReference type="Pfam" id="PF08795">
    <property type="entry name" value="DUF1796"/>
    <property type="match status" value="1"/>
</dbReference>
<dbReference type="RefSeq" id="WP_209006465.1">
    <property type="nucleotide sequence ID" value="NZ_CP031778.1"/>
</dbReference>
<proteinExistence type="predicted"/>
<organism evidence="1 2">
    <name type="scientific">Bacillus cereus</name>
    <dbReference type="NCBI Taxonomy" id="1396"/>
    <lineage>
        <taxon>Bacteria</taxon>
        <taxon>Bacillati</taxon>
        <taxon>Bacillota</taxon>
        <taxon>Bacilli</taxon>
        <taxon>Bacillales</taxon>
        <taxon>Bacillaceae</taxon>
        <taxon>Bacillus</taxon>
        <taxon>Bacillus cereus group</taxon>
    </lineage>
</organism>
<dbReference type="Proteomes" id="UP000321735">
    <property type="component" value="Chromosome"/>
</dbReference>
<reference evidence="1 2" key="1">
    <citation type="journal article" date="2019" name="Ecotoxicol. Environ. Saf.">
        <title>Microbial characterization of heavy metal resistant bacterial strains isolated from an electroplating wastewater treatment plant.</title>
        <authorList>
            <person name="Cai X."/>
            <person name="Zheng X."/>
            <person name="Zhang D."/>
            <person name="Iqbal W."/>
            <person name="Liu C."/>
            <person name="Yang B."/>
            <person name="Zhao X."/>
            <person name="Lu X."/>
            <person name="Mao Y."/>
        </authorList>
    </citation>
    <scope>NUCLEOTIDE SEQUENCE [LARGE SCALE GENOMIC DNA]</scope>
    <source>
        <strain evidence="1 2">Co1-1</strain>
    </source>
</reference>
<sequence>MKLVDIQGNYDAIFSLGNACLVSNRLREYNLRFYTGIIDWMLSPNLLQVINLLQNRFRNFMKIENLIWDGYDAYNITLALKDTMYDITSIHDFSITRNTPTNLKTYAEFKTILDRRIQRFLTKLNTCQKILFVRIGGT</sequence>
<dbReference type="EMBL" id="CP031778">
    <property type="protein sequence ID" value="QDZ77200.1"/>
    <property type="molecule type" value="Genomic_DNA"/>
</dbReference>
<accession>A0A9X7QN43</accession>
<protein>
    <submittedName>
        <fullName evidence="1">Peptidase</fullName>
    </submittedName>
</protein>
<dbReference type="AlphaFoldDB" id="A0A9X7QN43"/>
<evidence type="ECO:0000313" key="1">
    <source>
        <dbReference type="EMBL" id="QDZ77200.1"/>
    </source>
</evidence>
<name>A0A9X7QN43_BACCE</name>
<feature type="non-terminal residue" evidence="1">
    <location>
        <position position="138"/>
    </location>
</feature>
<evidence type="ECO:0000313" key="2">
    <source>
        <dbReference type="Proteomes" id="UP000321735"/>
    </source>
</evidence>
<gene>
    <name evidence="1" type="ORF">D0437_31315</name>
</gene>
<dbReference type="InterPro" id="IPR014903">
    <property type="entry name" value="DUF1796"/>
</dbReference>